<reference evidence="8 9" key="1">
    <citation type="submission" date="2019-11" db="EMBL/GenBank/DDBJ databases">
        <authorList>
            <person name="Li J."/>
        </authorList>
    </citation>
    <scope>NUCLEOTIDE SEQUENCE [LARGE SCALE GENOMIC DNA]</scope>
    <source>
        <strain evidence="8 9">J4</strain>
    </source>
</reference>
<keyword evidence="2" id="KW-0229">DNA integration</keyword>
<evidence type="ECO:0000313" key="9">
    <source>
        <dbReference type="Proteomes" id="UP000480185"/>
    </source>
</evidence>
<dbReference type="AlphaFoldDB" id="A0A6G1X7B5"/>
<dbReference type="GO" id="GO:0006310">
    <property type="term" value="P:DNA recombination"/>
    <property type="evidence" value="ECO:0007669"/>
    <property type="project" value="UniProtKB-KW"/>
</dbReference>
<sequence length="375" mass="43570">MASYQKRGNKWQYTISRGKEKPIRKGGFSKKAEAVAAATEMEAKIFRGIVPHLTPVPIDEYFDNWVELYKKNSSDATLRHYRYTSERIKEHFGSKPLQDITANDYQEFLNEFGSNKSKESVSKLHGHIRACVQDAKDEHIVPRDFTRKAQLHYTVSAKRNKDKHLNLLDSELLFKTLLSKLNNSDLGYHLLLLDLETGLRFEELVGLTFGDFDFKNNTVNVDKVWGYTNRMKRGFGLTKGNKDRSINSDRVIYVTKELMDVFKELFKIIPDNKNHLVFYNAKSQYKVITNNHANDLLKEVLLELQIKPLISVHGLRHTHGSVLLHKGTTLQYVSERLGHLDIETTYRKYIHLTKEGREADKKITIKTFEDMYNKD</sequence>
<dbReference type="Pfam" id="PF14657">
    <property type="entry name" value="Arm-DNA-bind_4"/>
    <property type="match status" value="1"/>
</dbReference>
<name>A0A6G1X7B5_9BACI</name>
<dbReference type="CDD" id="cd01189">
    <property type="entry name" value="INT_ICEBs1_C_like"/>
    <property type="match status" value="1"/>
</dbReference>
<gene>
    <name evidence="8" type="ORF">GH754_10285</name>
</gene>
<dbReference type="InterPro" id="IPR013762">
    <property type="entry name" value="Integrase-like_cat_sf"/>
</dbReference>
<dbReference type="InterPro" id="IPR010998">
    <property type="entry name" value="Integrase_recombinase_N"/>
</dbReference>
<dbReference type="SUPFAM" id="SSF56349">
    <property type="entry name" value="DNA breaking-rejoining enzymes"/>
    <property type="match status" value="1"/>
</dbReference>
<comment type="caution">
    <text evidence="8">The sequence shown here is derived from an EMBL/GenBank/DDBJ whole genome shotgun (WGS) entry which is preliminary data.</text>
</comment>
<keyword evidence="3 5" id="KW-0238">DNA-binding</keyword>
<organism evidence="8 9">
    <name type="scientific">Salinibacillus xinjiangensis</name>
    <dbReference type="NCBI Taxonomy" id="1229268"/>
    <lineage>
        <taxon>Bacteria</taxon>
        <taxon>Bacillati</taxon>
        <taxon>Bacillota</taxon>
        <taxon>Bacilli</taxon>
        <taxon>Bacillales</taxon>
        <taxon>Bacillaceae</taxon>
        <taxon>Salinibacillus</taxon>
    </lineage>
</organism>
<dbReference type="Gene3D" id="1.10.150.130">
    <property type="match status" value="1"/>
</dbReference>
<evidence type="ECO:0000256" key="5">
    <source>
        <dbReference type="PROSITE-ProRule" id="PRU01248"/>
    </source>
</evidence>
<evidence type="ECO:0000259" key="6">
    <source>
        <dbReference type="PROSITE" id="PS51898"/>
    </source>
</evidence>
<dbReference type="InterPro" id="IPR028259">
    <property type="entry name" value="AP2-like_int_N"/>
</dbReference>
<evidence type="ECO:0000256" key="1">
    <source>
        <dbReference type="ARBA" id="ARBA00008857"/>
    </source>
</evidence>
<evidence type="ECO:0000256" key="4">
    <source>
        <dbReference type="ARBA" id="ARBA00023172"/>
    </source>
</evidence>
<keyword evidence="4" id="KW-0233">DNA recombination</keyword>
<dbReference type="GO" id="GO:0003677">
    <property type="term" value="F:DNA binding"/>
    <property type="evidence" value="ECO:0007669"/>
    <property type="project" value="UniProtKB-UniRule"/>
</dbReference>
<feature type="domain" description="Core-binding (CB)" evidence="7">
    <location>
        <begin position="53"/>
        <end position="136"/>
    </location>
</feature>
<feature type="domain" description="Tyr recombinase" evidence="6">
    <location>
        <begin position="163"/>
        <end position="362"/>
    </location>
</feature>
<dbReference type="InterPro" id="IPR011010">
    <property type="entry name" value="DNA_brk_join_enz"/>
</dbReference>
<comment type="similarity">
    <text evidence="1">Belongs to the 'phage' integrase family.</text>
</comment>
<proteinExistence type="inferred from homology"/>
<dbReference type="Proteomes" id="UP000480185">
    <property type="component" value="Unassembled WGS sequence"/>
</dbReference>
<protein>
    <submittedName>
        <fullName evidence="8">Tyrosine-type recombinase/integrase</fullName>
    </submittedName>
</protein>
<dbReference type="PROSITE" id="PS51900">
    <property type="entry name" value="CB"/>
    <property type="match status" value="1"/>
</dbReference>
<evidence type="ECO:0000259" key="7">
    <source>
        <dbReference type="PROSITE" id="PS51900"/>
    </source>
</evidence>
<dbReference type="PANTHER" id="PTHR30349">
    <property type="entry name" value="PHAGE INTEGRASE-RELATED"/>
    <property type="match status" value="1"/>
</dbReference>
<dbReference type="InterPro" id="IPR044068">
    <property type="entry name" value="CB"/>
</dbReference>
<dbReference type="InterPro" id="IPR002104">
    <property type="entry name" value="Integrase_catalytic"/>
</dbReference>
<dbReference type="PROSITE" id="PS51898">
    <property type="entry name" value="TYR_RECOMBINASE"/>
    <property type="match status" value="1"/>
</dbReference>
<dbReference type="GO" id="GO:0015074">
    <property type="term" value="P:DNA integration"/>
    <property type="evidence" value="ECO:0007669"/>
    <property type="project" value="UniProtKB-KW"/>
</dbReference>
<dbReference type="RefSeq" id="WP_153728610.1">
    <property type="nucleotide sequence ID" value="NZ_WJNH01000006.1"/>
</dbReference>
<dbReference type="InterPro" id="IPR050090">
    <property type="entry name" value="Tyrosine_recombinase_XerCD"/>
</dbReference>
<accession>A0A6G1X7B5</accession>
<dbReference type="InterPro" id="IPR004107">
    <property type="entry name" value="Integrase_SAM-like_N"/>
</dbReference>
<evidence type="ECO:0000256" key="2">
    <source>
        <dbReference type="ARBA" id="ARBA00022908"/>
    </source>
</evidence>
<dbReference type="PANTHER" id="PTHR30349:SF64">
    <property type="entry name" value="PROPHAGE INTEGRASE INTD-RELATED"/>
    <property type="match status" value="1"/>
</dbReference>
<evidence type="ECO:0000313" key="8">
    <source>
        <dbReference type="EMBL" id="MRG86698.1"/>
    </source>
</evidence>
<evidence type="ECO:0000256" key="3">
    <source>
        <dbReference type="ARBA" id="ARBA00023125"/>
    </source>
</evidence>
<keyword evidence="9" id="KW-1185">Reference proteome</keyword>
<dbReference type="Pfam" id="PF00589">
    <property type="entry name" value="Phage_integrase"/>
    <property type="match status" value="1"/>
</dbReference>
<dbReference type="Gene3D" id="1.10.443.10">
    <property type="entry name" value="Intergrase catalytic core"/>
    <property type="match status" value="1"/>
</dbReference>
<dbReference type="Pfam" id="PF14659">
    <property type="entry name" value="Phage_int_SAM_3"/>
    <property type="match status" value="1"/>
</dbReference>
<dbReference type="EMBL" id="WJNH01000006">
    <property type="protein sequence ID" value="MRG86698.1"/>
    <property type="molecule type" value="Genomic_DNA"/>
</dbReference>
<dbReference type="OrthoDB" id="9803188at2"/>